<feature type="region of interest" description="Disordered" evidence="1">
    <location>
        <begin position="26"/>
        <end position="46"/>
    </location>
</feature>
<name>A0A6I4M2L6_9SPHN</name>
<feature type="chain" id="PRO_5026089605" description="Tetratricopeptide repeat protein" evidence="2">
    <location>
        <begin position="26"/>
        <end position="445"/>
    </location>
</feature>
<dbReference type="Proteomes" id="UP000471147">
    <property type="component" value="Unassembled WGS sequence"/>
</dbReference>
<dbReference type="InterPro" id="IPR011990">
    <property type="entry name" value="TPR-like_helical_dom_sf"/>
</dbReference>
<dbReference type="SUPFAM" id="SSF48452">
    <property type="entry name" value="TPR-like"/>
    <property type="match status" value="1"/>
</dbReference>
<gene>
    <name evidence="3" type="ORF">EUU23_03330</name>
</gene>
<proteinExistence type="predicted"/>
<sequence length="445" mass="48591">MKSVSKFALILSLVALPNMATSAFAQDKPVKEKKGKDKKEAAPAAPKRNYSKPFIAAFSAVVDILNKQKNPEGAKAEFPKVVAAIANDDDRYEAGILAINIGAGVKDMALQEQGIDLLLASATTPANIKTEYTFRKAAIAYDSKNFASAEKLMIDAYNMGHRGNTIEFLISNAMSQQNKDAEAITWLAKAIEADKAAGKVNKAYFVRAAILSSKAKNYVGAANWYKQLLATENNPDYWHDALAFFDRSLTLNPEEELDVLRLMRVTNGLRFQQEYAQYLDSLSYIGVRYPAEAVAVLEEGFAKGVISRNNVTFSEKFTEAKSRLAEDTATLAGTIAPAKASPKGMLASLTADSFFSHKKYDTAKELYESALTKAPILDKDGKDQTDRTRFRLAMSKVMLADYAGAKADFAMITGANRKAIGEYWVMYIDHMVKASAAATPAPTAT</sequence>
<keyword evidence="2" id="KW-0732">Signal</keyword>
<keyword evidence="4" id="KW-1185">Reference proteome</keyword>
<evidence type="ECO:0000313" key="4">
    <source>
        <dbReference type="Proteomes" id="UP000471147"/>
    </source>
</evidence>
<dbReference type="EMBL" id="SDWJ01000001">
    <property type="protein sequence ID" value="MVZ96738.1"/>
    <property type="molecule type" value="Genomic_DNA"/>
</dbReference>
<dbReference type="OrthoDB" id="7325958at2"/>
<evidence type="ECO:0000256" key="2">
    <source>
        <dbReference type="SAM" id="SignalP"/>
    </source>
</evidence>
<comment type="caution">
    <text evidence="3">The sequence shown here is derived from an EMBL/GenBank/DDBJ whole genome shotgun (WGS) entry which is preliminary data.</text>
</comment>
<feature type="compositionally biased region" description="Basic and acidic residues" evidence="1">
    <location>
        <begin position="28"/>
        <end position="41"/>
    </location>
</feature>
<organism evidence="3 4">
    <name type="scientific">Sphingorhabdus profundilacus</name>
    <dbReference type="NCBI Taxonomy" id="2509718"/>
    <lineage>
        <taxon>Bacteria</taxon>
        <taxon>Pseudomonadati</taxon>
        <taxon>Pseudomonadota</taxon>
        <taxon>Alphaproteobacteria</taxon>
        <taxon>Sphingomonadales</taxon>
        <taxon>Sphingomonadaceae</taxon>
        <taxon>Sphingorhabdus</taxon>
    </lineage>
</organism>
<dbReference type="AlphaFoldDB" id="A0A6I4M2L6"/>
<reference evidence="3 4" key="1">
    <citation type="submission" date="2019-01" db="EMBL/GenBank/DDBJ databases">
        <title>Sphingorhabdus lacus sp.nov., isolated from an oligotrophic freshwater lake.</title>
        <authorList>
            <person name="Park M."/>
        </authorList>
    </citation>
    <scope>NUCLEOTIDE SEQUENCE [LARGE SCALE GENOMIC DNA]</scope>
    <source>
        <strain evidence="3 4">IMCC26285</strain>
    </source>
</reference>
<evidence type="ECO:0000256" key="1">
    <source>
        <dbReference type="SAM" id="MobiDB-lite"/>
    </source>
</evidence>
<accession>A0A6I4M2L6</accession>
<protein>
    <recommendedName>
        <fullName evidence="5">Tetratricopeptide repeat protein</fullName>
    </recommendedName>
</protein>
<dbReference type="Gene3D" id="1.25.40.10">
    <property type="entry name" value="Tetratricopeptide repeat domain"/>
    <property type="match status" value="1"/>
</dbReference>
<evidence type="ECO:0008006" key="5">
    <source>
        <dbReference type="Google" id="ProtNLM"/>
    </source>
</evidence>
<feature type="signal peptide" evidence="2">
    <location>
        <begin position="1"/>
        <end position="25"/>
    </location>
</feature>
<dbReference type="RefSeq" id="WP_160352691.1">
    <property type="nucleotide sequence ID" value="NZ_SDWJ01000001.1"/>
</dbReference>
<evidence type="ECO:0000313" key="3">
    <source>
        <dbReference type="EMBL" id="MVZ96738.1"/>
    </source>
</evidence>